<name>A0A6J1BT05_MOMCH</name>
<dbReference type="InterPro" id="IPR036047">
    <property type="entry name" value="F-box-like_dom_sf"/>
</dbReference>
<dbReference type="InterPro" id="IPR025886">
    <property type="entry name" value="PP2-like"/>
</dbReference>
<protein>
    <submittedName>
        <fullName evidence="3">F-box protein PP2-B12</fullName>
    </submittedName>
</protein>
<dbReference type="OrthoDB" id="1738069at2759"/>
<dbReference type="CDD" id="cd22162">
    <property type="entry name" value="F-box_AtSKIP3-like"/>
    <property type="match status" value="1"/>
</dbReference>
<dbReference type="Gene3D" id="1.20.1280.50">
    <property type="match status" value="1"/>
</dbReference>
<proteinExistence type="predicted"/>
<organism evidence="2 3">
    <name type="scientific">Momordica charantia</name>
    <name type="common">Bitter gourd</name>
    <name type="synonym">Balsam pear</name>
    <dbReference type="NCBI Taxonomy" id="3673"/>
    <lineage>
        <taxon>Eukaryota</taxon>
        <taxon>Viridiplantae</taxon>
        <taxon>Streptophyta</taxon>
        <taxon>Embryophyta</taxon>
        <taxon>Tracheophyta</taxon>
        <taxon>Spermatophyta</taxon>
        <taxon>Magnoliopsida</taxon>
        <taxon>eudicotyledons</taxon>
        <taxon>Gunneridae</taxon>
        <taxon>Pentapetalae</taxon>
        <taxon>rosids</taxon>
        <taxon>fabids</taxon>
        <taxon>Cucurbitales</taxon>
        <taxon>Cucurbitaceae</taxon>
        <taxon>Momordiceae</taxon>
        <taxon>Momordica</taxon>
    </lineage>
</organism>
<dbReference type="SUPFAM" id="SSF81383">
    <property type="entry name" value="F-box domain"/>
    <property type="match status" value="1"/>
</dbReference>
<dbReference type="AlphaFoldDB" id="A0A6J1BT05"/>
<dbReference type="GeneID" id="111005495"/>
<gene>
    <name evidence="3" type="primary">LOC111005495</name>
</gene>
<evidence type="ECO:0000313" key="2">
    <source>
        <dbReference type="Proteomes" id="UP000504603"/>
    </source>
</evidence>
<accession>A0A6J1BT05</accession>
<feature type="domain" description="F-box" evidence="1">
    <location>
        <begin position="1"/>
        <end position="44"/>
    </location>
</feature>
<dbReference type="PANTHER" id="PTHR32278:SF150">
    <property type="entry name" value="F-BOX DOMAIN-CONTAINING PROTEIN"/>
    <property type="match status" value="1"/>
</dbReference>
<dbReference type="Proteomes" id="UP000504603">
    <property type="component" value="Unplaced"/>
</dbReference>
<sequence>MDRLPADCISRIMAFTSPKDICSSAAVSSAFRSAAESNTLWKTFLPADYREIIAQAPSSSSSSLLNSLSEKALYFHLCDHPLRIHSGNSIIALEKESGRQYIMIAARDLHIMECRLSSWTWESVPNSRFFQVGDLYIEPWFKVKGKIEGRNLSPRTNYAAYLVFKLIVNKSCGCRRLLIRTKFEEGNNRLVQLHPAPKGNPQKRGDGWLEIEMAQIFNNRPIVFRMKKFDDRCRNCGFILRGIQIRPMSPLE</sequence>
<evidence type="ECO:0000313" key="3">
    <source>
        <dbReference type="RefSeq" id="XP_022132696.1"/>
    </source>
</evidence>
<dbReference type="InterPro" id="IPR001810">
    <property type="entry name" value="F-box_dom"/>
</dbReference>
<dbReference type="PANTHER" id="PTHR32278">
    <property type="entry name" value="F-BOX DOMAIN-CONTAINING PROTEIN"/>
    <property type="match status" value="1"/>
</dbReference>
<reference evidence="3" key="1">
    <citation type="submission" date="2025-08" db="UniProtKB">
        <authorList>
            <consortium name="RefSeq"/>
        </authorList>
    </citation>
    <scope>IDENTIFICATION</scope>
    <source>
        <strain evidence="3">OHB3-1</strain>
    </source>
</reference>
<dbReference type="KEGG" id="mcha:111005495"/>
<evidence type="ECO:0000259" key="1">
    <source>
        <dbReference type="PROSITE" id="PS50181"/>
    </source>
</evidence>
<dbReference type="RefSeq" id="XP_022132696.1">
    <property type="nucleotide sequence ID" value="XM_022277004.1"/>
</dbReference>
<dbReference type="PROSITE" id="PS50181">
    <property type="entry name" value="FBOX"/>
    <property type="match status" value="1"/>
</dbReference>
<dbReference type="Pfam" id="PF12937">
    <property type="entry name" value="F-box-like"/>
    <property type="match status" value="1"/>
</dbReference>
<dbReference type="SMART" id="SM00256">
    <property type="entry name" value="FBOX"/>
    <property type="match status" value="1"/>
</dbReference>
<dbReference type="Pfam" id="PF14299">
    <property type="entry name" value="PP2"/>
    <property type="match status" value="1"/>
</dbReference>
<keyword evidence="2" id="KW-1185">Reference proteome</keyword>